<evidence type="ECO:0000256" key="7">
    <source>
        <dbReference type="SAM" id="MobiDB-lite"/>
    </source>
</evidence>
<dbReference type="AlphaFoldDB" id="A0A7R8ZK14"/>
<dbReference type="GO" id="GO:0005886">
    <property type="term" value="C:plasma membrane"/>
    <property type="evidence" value="ECO:0007669"/>
    <property type="project" value="TreeGrafter"/>
</dbReference>
<dbReference type="InterPro" id="IPR031312">
    <property type="entry name" value="Na/sul_symport_CS"/>
</dbReference>
<keyword evidence="4 8" id="KW-0812">Transmembrane</keyword>
<evidence type="ECO:0000256" key="8">
    <source>
        <dbReference type="SAM" id="Phobius"/>
    </source>
</evidence>
<organism evidence="9">
    <name type="scientific">Cyprideis torosa</name>
    <dbReference type="NCBI Taxonomy" id="163714"/>
    <lineage>
        <taxon>Eukaryota</taxon>
        <taxon>Metazoa</taxon>
        <taxon>Ecdysozoa</taxon>
        <taxon>Arthropoda</taxon>
        <taxon>Crustacea</taxon>
        <taxon>Oligostraca</taxon>
        <taxon>Ostracoda</taxon>
        <taxon>Podocopa</taxon>
        <taxon>Podocopida</taxon>
        <taxon>Cytherocopina</taxon>
        <taxon>Cytheroidea</taxon>
        <taxon>Cytherideidae</taxon>
        <taxon>Cyprideis</taxon>
    </lineage>
</organism>
<feature type="region of interest" description="Disordered" evidence="7">
    <location>
        <begin position="297"/>
        <end position="316"/>
    </location>
</feature>
<evidence type="ECO:0000256" key="3">
    <source>
        <dbReference type="ARBA" id="ARBA00022448"/>
    </source>
</evidence>
<accession>A0A7R8ZK14</accession>
<evidence type="ECO:0000256" key="1">
    <source>
        <dbReference type="ARBA" id="ARBA00004141"/>
    </source>
</evidence>
<sequence>MTSGFSWRRDVLPFWRTIFLLLIPVLFLPLLIVKWDSLEMRCAYVVVLMASWWMSEAIPLAVTALTPIWAFPLLGVVGTSELCLVYFKETNMMFVGGLIVAIAVEHCGLHERIALRVLLSVGSTEKWLMLGFMLTTMFLSMWISNTATTAMMVPIVEAVLVKLYLPDDKVSVGTSPEEKPRRSSRLPRPNGHTHAIEEGGVIFDEVIDEETQTENPRAGSFYELRPRLPKRRTISPTTARNDPSPSRSLKDDRKRFHEAMVLILTSIAYSANLGGLGTLTGSPSNLVIKGILQRLPPSPSSKTTNLATPTGGSVSSRNHREFLKARTQCFTAVAYSGNIGGTGTQTGTNPNLILKSVLNHPSSSPDTAFQAFQRARCIVFTAVAYSANVGGTGTITGTSPNLILKEIVTERYEGESPLNFATWMAFNVPGMLICVVVAWFWLQLINGALAGFCGREKSVDAKLTPKERAQRKKAAEDVIRHKYEALGPMTFHESAVLVLFISLVSLWGVEDSTPAMLIVFFMFIIPNKLDFWCFRKPGSTQEHKAHEGLLTWRVVHEKLPWGVVLLLGGGFAMADAADKSGLSDAISQELSKLDFLEPWVLVFVITLATAMITEVASNTATATILLPILADLAEKLELNPLYLTLPAAVSCSYAFMLPVATPPNAIVFEAAKMSSTQLMKSGLFMNIVCVLCVNIMINTWGRVLFDLDDFPDWAKRNETETESIPIINPCITAEQHYDMNFIKLPF</sequence>
<feature type="transmembrane region" description="Helical" evidence="8">
    <location>
        <begin position="682"/>
        <end position="701"/>
    </location>
</feature>
<feature type="transmembrane region" description="Helical" evidence="8">
    <location>
        <begin position="490"/>
        <end position="509"/>
    </location>
</feature>
<feature type="transmembrane region" description="Helical" evidence="8">
    <location>
        <begin position="127"/>
        <end position="144"/>
    </location>
</feature>
<dbReference type="GO" id="GO:0015137">
    <property type="term" value="F:citrate transmembrane transporter activity"/>
    <property type="evidence" value="ECO:0007669"/>
    <property type="project" value="TreeGrafter"/>
</dbReference>
<evidence type="ECO:0000313" key="9">
    <source>
        <dbReference type="EMBL" id="CAD7227426.1"/>
    </source>
</evidence>
<dbReference type="InterPro" id="IPR001898">
    <property type="entry name" value="SLC13A/DASS"/>
</dbReference>
<keyword evidence="6 8" id="KW-0472">Membrane</keyword>
<protein>
    <submittedName>
        <fullName evidence="9">Uncharacterized protein</fullName>
    </submittedName>
</protein>
<evidence type="ECO:0000256" key="5">
    <source>
        <dbReference type="ARBA" id="ARBA00022989"/>
    </source>
</evidence>
<feature type="compositionally biased region" description="Basic and acidic residues" evidence="7">
    <location>
        <begin position="171"/>
        <end position="181"/>
    </location>
</feature>
<dbReference type="EMBL" id="OB661135">
    <property type="protein sequence ID" value="CAD7227426.1"/>
    <property type="molecule type" value="Genomic_DNA"/>
</dbReference>
<feature type="region of interest" description="Disordered" evidence="7">
    <location>
        <begin position="211"/>
        <end position="253"/>
    </location>
</feature>
<evidence type="ECO:0000256" key="2">
    <source>
        <dbReference type="ARBA" id="ARBA00006772"/>
    </source>
</evidence>
<comment type="subcellular location">
    <subcellularLocation>
        <location evidence="1">Membrane</location>
        <topology evidence="1">Multi-pass membrane protein</topology>
    </subcellularLocation>
</comment>
<feature type="transmembrane region" description="Helical" evidence="8">
    <location>
        <begin position="515"/>
        <end position="534"/>
    </location>
</feature>
<dbReference type="Pfam" id="PF00939">
    <property type="entry name" value="Na_sulph_symp"/>
    <property type="match status" value="2"/>
</dbReference>
<evidence type="ECO:0000256" key="6">
    <source>
        <dbReference type="ARBA" id="ARBA00023136"/>
    </source>
</evidence>
<comment type="similarity">
    <text evidence="2">Belongs to the SLC13A/DASS transporter (TC 2.A.47) family. NADC subfamily.</text>
</comment>
<name>A0A7R8ZK14_9CRUS</name>
<proteinExistence type="inferred from homology"/>
<dbReference type="PANTHER" id="PTHR10283">
    <property type="entry name" value="SOLUTE CARRIER FAMILY 13 MEMBER"/>
    <property type="match status" value="1"/>
</dbReference>
<reference evidence="9" key="1">
    <citation type="submission" date="2020-11" db="EMBL/GenBank/DDBJ databases">
        <authorList>
            <person name="Tran Van P."/>
        </authorList>
    </citation>
    <scope>NUCLEOTIDE SEQUENCE</scope>
</reference>
<dbReference type="PROSITE" id="PS01271">
    <property type="entry name" value="NA_SULFATE"/>
    <property type="match status" value="1"/>
</dbReference>
<dbReference type="OrthoDB" id="6493944at2759"/>
<feature type="transmembrane region" description="Helical" evidence="8">
    <location>
        <begin position="420"/>
        <end position="442"/>
    </location>
</feature>
<feature type="compositionally biased region" description="Polar residues" evidence="7">
    <location>
        <begin position="234"/>
        <end position="247"/>
    </location>
</feature>
<feature type="transmembrane region" description="Helical" evidence="8">
    <location>
        <begin position="12"/>
        <end position="33"/>
    </location>
</feature>
<feature type="region of interest" description="Disordered" evidence="7">
    <location>
        <begin position="171"/>
        <end position="194"/>
    </location>
</feature>
<feature type="compositionally biased region" description="Polar residues" evidence="7">
    <location>
        <begin position="300"/>
        <end position="316"/>
    </location>
</feature>
<keyword evidence="5 8" id="KW-1133">Transmembrane helix</keyword>
<dbReference type="GO" id="GO:0015141">
    <property type="term" value="F:succinate transmembrane transporter activity"/>
    <property type="evidence" value="ECO:0007669"/>
    <property type="project" value="TreeGrafter"/>
</dbReference>
<gene>
    <name evidence="9" type="ORF">CTOB1V02_LOCUS5333</name>
</gene>
<evidence type="ECO:0000256" key="4">
    <source>
        <dbReference type="ARBA" id="ARBA00022692"/>
    </source>
</evidence>
<keyword evidence="3" id="KW-0813">Transport</keyword>
<dbReference type="PANTHER" id="PTHR10283:SF82">
    <property type="entry name" value="SOLUTE CARRIER FAMILY 13 MEMBER 2"/>
    <property type="match status" value="1"/>
</dbReference>